<dbReference type="SMART" id="SM00576">
    <property type="entry name" value="BTP"/>
    <property type="match status" value="1"/>
</dbReference>
<dbReference type="EMBL" id="JAEPRC010000219">
    <property type="protein sequence ID" value="KAG2203712.1"/>
    <property type="molecule type" value="Genomic_DNA"/>
</dbReference>
<dbReference type="InterPro" id="IPR019786">
    <property type="entry name" value="Zinc_finger_PHD-type_CS"/>
</dbReference>
<dbReference type="PANTHER" id="PTHR46174">
    <property type="entry name" value="CXXC-TYPE ZINC FINGER PROTEIN 1"/>
    <property type="match status" value="1"/>
</dbReference>
<dbReference type="PANTHER" id="PTHR46174:SF1">
    <property type="entry name" value="CXXC-TYPE ZINC FINGER PROTEIN 1"/>
    <property type="match status" value="1"/>
</dbReference>
<dbReference type="Gene3D" id="1.10.20.10">
    <property type="entry name" value="Histone, subunit A"/>
    <property type="match status" value="1"/>
</dbReference>
<feature type="chain" id="PRO_5034047682" description="PHD-type domain-containing protein" evidence="10">
    <location>
        <begin position="19"/>
        <end position="538"/>
    </location>
</feature>
<gene>
    <name evidence="12" type="ORF">INT46_001183</name>
</gene>
<dbReference type="InterPro" id="IPR001965">
    <property type="entry name" value="Znf_PHD"/>
</dbReference>
<keyword evidence="2" id="KW-0479">Metal-binding</keyword>
<evidence type="ECO:0000313" key="12">
    <source>
        <dbReference type="EMBL" id="KAG2203712.1"/>
    </source>
</evidence>
<feature type="signal peptide" evidence="10">
    <location>
        <begin position="1"/>
        <end position="18"/>
    </location>
</feature>
<evidence type="ECO:0000256" key="1">
    <source>
        <dbReference type="ARBA" id="ARBA00004123"/>
    </source>
</evidence>
<dbReference type="PROSITE" id="PS50016">
    <property type="entry name" value="ZF_PHD_2"/>
    <property type="match status" value="1"/>
</dbReference>
<evidence type="ECO:0000259" key="11">
    <source>
        <dbReference type="PROSITE" id="PS50016"/>
    </source>
</evidence>
<comment type="subcellular location">
    <subcellularLocation>
        <location evidence="1">Nucleus</location>
    </subcellularLocation>
</comment>
<evidence type="ECO:0000313" key="13">
    <source>
        <dbReference type="Proteomes" id="UP000650833"/>
    </source>
</evidence>
<dbReference type="Gene3D" id="3.30.40.10">
    <property type="entry name" value="Zinc/RING finger domain, C3HC4 (zinc finger)"/>
    <property type="match status" value="1"/>
</dbReference>
<evidence type="ECO:0000256" key="7">
    <source>
        <dbReference type="ARBA" id="ARBA00023242"/>
    </source>
</evidence>
<dbReference type="InterPro" id="IPR019787">
    <property type="entry name" value="Znf_PHD-finger"/>
</dbReference>
<name>A0A8H7R4J2_9FUNG</name>
<evidence type="ECO:0000256" key="4">
    <source>
        <dbReference type="ARBA" id="ARBA00022833"/>
    </source>
</evidence>
<dbReference type="Proteomes" id="UP000650833">
    <property type="component" value="Unassembled WGS sequence"/>
</dbReference>
<dbReference type="GO" id="GO:0045893">
    <property type="term" value="P:positive regulation of DNA-templated transcription"/>
    <property type="evidence" value="ECO:0007669"/>
    <property type="project" value="TreeGrafter"/>
</dbReference>
<comment type="caution">
    <text evidence="12">The sequence shown here is derived from an EMBL/GenBank/DDBJ whole genome shotgun (WGS) entry which is preliminary data.</text>
</comment>
<evidence type="ECO:0000256" key="5">
    <source>
        <dbReference type="ARBA" id="ARBA00023015"/>
    </source>
</evidence>
<dbReference type="PROSITE" id="PS01359">
    <property type="entry name" value="ZF_PHD_1"/>
    <property type="match status" value="1"/>
</dbReference>
<keyword evidence="10" id="KW-0732">Signal</keyword>
<dbReference type="SUPFAM" id="SSF57903">
    <property type="entry name" value="FYVE/PHD zinc finger"/>
    <property type="match status" value="1"/>
</dbReference>
<reference evidence="12" key="1">
    <citation type="submission" date="2020-12" db="EMBL/GenBank/DDBJ databases">
        <title>Metabolic potential, ecology and presence of endohyphal bacteria is reflected in genomic diversity of Mucoromycotina.</title>
        <authorList>
            <person name="Muszewska A."/>
            <person name="Okrasinska A."/>
            <person name="Steczkiewicz K."/>
            <person name="Drgas O."/>
            <person name="Orlowska M."/>
            <person name="Perlinska-Lenart U."/>
            <person name="Aleksandrzak-Piekarczyk T."/>
            <person name="Szatraj K."/>
            <person name="Zielenkiewicz U."/>
            <person name="Pilsyk S."/>
            <person name="Malc E."/>
            <person name="Mieczkowski P."/>
            <person name="Kruszewska J.S."/>
            <person name="Biernat P."/>
            <person name="Pawlowska J."/>
        </authorList>
    </citation>
    <scope>NUCLEOTIDE SEQUENCE</scope>
    <source>
        <strain evidence="12">CBS 226.32</strain>
    </source>
</reference>
<proteinExistence type="predicted"/>
<keyword evidence="5" id="KW-0805">Transcription regulation</keyword>
<dbReference type="GO" id="GO:0046982">
    <property type="term" value="F:protein heterodimerization activity"/>
    <property type="evidence" value="ECO:0007669"/>
    <property type="project" value="InterPro"/>
</dbReference>
<dbReference type="SMART" id="SM00249">
    <property type="entry name" value="PHD"/>
    <property type="match status" value="1"/>
</dbReference>
<dbReference type="GO" id="GO:0048188">
    <property type="term" value="C:Set1C/COMPASS complex"/>
    <property type="evidence" value="ECO:0007669"/>
    <property type="project" value="InterPro"/>
</dbReference>
<dbReference type="GO" id="GO:0008270">
    <property type="term" value="F:zinc ion binding"/>
    <property type="evidence" value="ECO:0007669"/>
    <property type="project" value="UniProtKB-KW"/>
</dbReference>
<keyword evidence="3 8" id="KW-0863">Zinc-finger</keyword>
<feature type="region of interest" description="Disordered" evidence="9">
    <location>
        <begin position="394"/>
        <end position="417"/>
    </location>
</feature>
<organism evidence="12 13">
    <name type="scientific">Mucor plumbeus</name>
    <dbReference type="NCBI Taxonomy" id="97098"/>
    <lineage>
        <taxon>Eukaryota</taxon>
        <taxon>Fungi</taxon>
        <taxon>Fungi incertae sedis</taxon>
        <taxon>Mucoromycota</taxon>
        <taxon>Mucoromycotina</taxon>
        <taxon>Mucoromycetes</taxon>
        <taxon>Mucorales</taxon>
        <taxon>Mucorineae</taxon>
        <taxon>Mucoraceae</taxon>
        <taxon>Mucor</taxon>
    </lineage>
</organism>
<accession>A0A8H7R4J2</accession>
<evidence type="ECO:0000256" key="2">
    <source>
        <dbReference type="ARBA" id="ARBA00022723"/>
    </source>
</evidence>
<dbReference type="InterPro" id="IPR006565">
    <property type="entry name" value="BTP"/>
</dbReference>
<dbReference type="Pfam" id="PF00628">
    <property type="entry name" value="PHD"/>
    <property type="match status" value="1"/>
</dbReference>
<dbReference type="AlphaFoldDB" id="A0A8H7R4J2"/>
<keyword evidence="4" id="KW-0862">Zinc</keyword>
<feature type="domain" description="PHD-type" evidence="11">
    <location>
        <begin position="487"/>
        <end position="537"/>
    </location>
</feature>
<dbReference type="InterPro" id="IPR009072">
    <property type="entry name" value="Histone-fold"/>
</dbReference>
<sequence>MNFFFSLLNATTLQLLQAAGFDTGHTNAINVLTNLFEEYIELLSCTASSYSRLSSRSTGNIFDILDALKEFNIDLKSLEFWLNSEANALSPIWTEQGDPSRTLKGVVYNGLNYQKDSIIYEYRDKHDPTLISSLSEQEEDKESELPTSKNDKILPNYVPHHYFPLFPVIQSTTDKLESIVSELKQTVSISDELPLPNVVKKKKKPIDNPFTYLKPFEDSILASIEIDQPEALSVSIFQKSSINSSENIDSNVHKQKRRRHSKTINQIIDKIEYQNEKDFKNLLINNSGVFNETTKQIATPGNTMFSQETGLLDKIMTDITSPIAIANLMTPNLMIDAIVQPGFATPTSALRLNMAKLPSKKQPIGGITIEEYPSQTPVNLKTIVSENVSHIEEKTDSVSLASLPTEPLASSKPAKDKKKLAKLKKNLTISLPKSKTDAIPASINSVKASTPPTTASETSKIRFKIKLPTVTPTTTQPASNSPSLKDIVNCNCKNSAVDYGTFMVACDGCGVWHHGSCVGITESDKIEEWHCDRCKMQV</sequence>
<evidence type="ECO:0000256" key="10">
    <source>
        <dbReference type="SAM" id="SignalP"/>
    </source>
</evidence>
<dbReference type="InterPro" id="IPR037869">
    <property type="entry name" value="Spp1/CFP1"/>
</dbReference>
<keyword evidence="13" id="KW-1185">Reference proteome</keyword>
<dbReference type="CDD" id="cd00076">
    <property type="entry name" value="HFD_SF"/>
    <property type="match status" value="1"/>
</dbReference>
<dbReference type="InterPro" id="IPR011011">
    <property type="entry name" value="Znf_FYVE_PHD"/>
</dbReference>
<dbReference type="InterPro" id="IPR013083">
    <property type="entry name" value="Znf_RING/FYVE/PHD"/>
</dbReference>
<evidence type="ECO:0000256" key="8">
    <source>
        <dbReference type="PROSITE-ProRule" id="PRU00146"/>
    </source>
</evidence>
<keyword evidence="7" id="KW-0539">Nucleus</keyword>
<protein>
    <recommendedName>
        <fullName evidence="11">PHD-type domain-containing protein</fullName>
    </recommendedName>
</protein>
<evidence type="ECO:0000256" key="9">
    <source>
        <dbReference type="SAM" id="MobiDB-lite"/>
    </source>
</evidence>
<keyword evidence="6" id="KW-0804">Transcription</keyword>
<dbReference type="Pfam" id="PF07524">
    <property type="entry name" value="Bromo_TP"/>
    <property type="match status" value="1"/>
</dbReference>
<dbReference type="OrthoDB" id="436852at2759"/>
<evidence type="ECO:0000256" key="6">
    <source>
        <dbReference type="ARBA" id="ARBA00023163"/>
    </source>
</evidence>
<evidence type="ECO:0000256" key="3">
    <source>
        <dbReference type="ARBA" id="ARBA00022771"/>
    </source>
</evidence>